<dbReference type="SUPFAM" id="SSF53335">
    <property type="entry name" value="S-adenosyl-L-methionine-dependent methyltransferases"/>
    <property type="match status" value="1"/>
</dbReference>
<dbReference type="InterPro" id="IPR041698">
    <property type="entry name" value="Methyltransf_25"/>
</dbReference>
<dbReference type="Proteomes" id="UP000660745">
    <property type="component" value="Unassembled WGS sequence"/>
</dbReference>
<organism evidence="2 3">
    <name type="scientific">Nonomuraea glycinis</name>
    <dbReference type="NCBI Taxonomy" id="2047744"/>
    <lineage>
        <taxon>Bacteria</taxon>
        <taxon>Bacillati</taxon>
        <taxon>Actinomycetota</taxon>
        <taxon>Actinomycetes</taxon>
        <taxon>Streptosporangiales</taxon>
        <taxon>Streptosporangiaceae</taxon>
        <taxon>Nonomuraea</taxon>
    </lineage>
</organism>
<name>A0A918A6S6_9ACTN</name>
<comment type="caution">
    <text evidence="2">The sequence shown here is derived from an EMBL/GenBank/DDBJ whole genome shotgun (WGS) entry which is preliminary data.</text>
</comment>
<evidence type="ECO:0000259" key="1">
    <source>
        <dbReference type="Pfam" id="PF13649"/>
    </source>
</evidence>
<evidence type="ECO:0000313" key="2">
    <source>
        <dbReference type="EMBL" id="GGP06002.1"/>
    </source>
</evidence>
<gene>
    <name evidence="2" type="ORF">GCM10012278_27650</name>
</gene>
<dbReference type="Gene3D" id="3.40.50.150">
    <property type="entry name" value="Vaccinia Virus protein VP39"/>
    <property type="match status" value="1"/>
</dbReference>
<dbReference type="AlphaFoldDB" id="A0A918A6S6"/>
<accession>A0A918A6S6</accession>
<dbReference type="RefSeq" id="WP_225277359.1">
    <property type="nucleotide sequence ID" value="NZ_BMNK01000004.1"/>
</dbReference>
<dbReference type="InterPro" id="IPR029063">
    <property type="entry name" value="SAM-dependent_MTases_sf"/>
</dbReference>
<dbReference type="Pfam" id="PF13649">
    <property type="entry name" value="Methyltransf_25"/>
    <property type="match status" value="1"/>
</dbReference>
<feature type="domain" description="Methyltransferase" evidence="1">
    <location>
        <begin position="39"/>
        <end position="78"/>
    </location>
</feature>
<evidence type="ECO:0000313" key="3">
    <source>
        <dbReference type="Proteomes" id="UP000660745"/>
    </source>
</evidence>
<proteinExistence type="predicted"/>
<reference evidence="2" key="2">
    <citation type="submission" date="2020-09" db="EMBL/GenBank/DDBJ databases">
        <authorList>
            <person name="Sun Q."/>
            <person name="Zhou Y."/>
        </authorList>
    </citation>
    <scope>NUCLEOTIDE SEQUENCE</scope>
    <source>
        <strain evidence="2">CGMCC 4.7430</strain>
    </source>
</reference>
<keyword evidence="3" id="KW-1185">Reference proteome</keyword>
<dbReference type="EMBL" id="BMNK01000004">
    <property type="protein sequence ID" value="GGP06002.1"/>
    <property type="molecule type" value="Genomic_DNA"/>
</dbReference>
<protein>
    <recommendedName>
        <fullName evidence="1">Methyltransferase domain-containing protein</fullName>
    </recommendedName>
</protein>
<sequence>MPTTWDEAFAGRYDEWSAHMTADIAFYVDLARAADGPLVELAIGNGRVAIPVARETGRPVVGIDISPAMLAQARAHRRGDTRPARV</sequence>
<reference evidence="2" key="1">
    <citation type="journal article" date="2014" name="Int. J. Syst. Evol. Microbiol.">
        <title>Complete genome sequence of Corynebacterium casei LMG S-19264T (=DSM 44701T), isolated from a smear-ripened cheese.</title>
        <authorList>
            <consortium name="US DOE Joint Genome Institute (JGI-PGF)"/>
            <person name="Walter F."/>
            <person name="Albersmeier A."/>
            <person name="Kalinowski J."/>
            <person name="Ruckert C."/>
        </authorList>
    </citation>
    <scope>NUCLEOTIDE SEQUENCE</scope>
    <source>
        <strain evidence="2">CGMCC 4.7430</strain>
    </source>
</reference>